<sequence length="242" mass="25769">MLDLVPALTTTAFWVPVLQIIWIDLLLSGDNAVVIAMACRDLPPARRRWGTILGAGVAITLRVVLAVFIVYLLQVPYLKLVGAALLLWIAVRLMLPSRADDSKVKPRTTLAGAILTIVVADAVMSLDNVIAIAAASEGNIVLLILGLLVSMPLIVGGSQIVLTALKRLPFLVILGAGILGWVAAEIALTDPVVLPWMQGTPPWLDIAASLGMAVCVVISGSIVAWTSRRRRSDIKNTSEEAM</sequence>
<evidence type="ECO:0000313" key="8">
    <source>
        <dbReference type="Proteomes" id="UP000197065"/>
    </source>
</evidence>
<evidence type="ECO:0000256" key="1">
    <source>
        <dbReference type="ARBA" id="ARBA00004141"/>
    </source>
</evidence>
<dbReference type="PANTHER" id="PTHR30238">
    <property type="entry name" value="MEMBRANE BOUND PREDICTED REDOX MODULATOR"/>
    <property type="match status" value="1"/>
</dbReference>
<gene>
    <name evidence="7" type="ORF">SAMN07250955_10395</name>
</gene>
<evidence type="ECO:0000256" key="4">
    <source>
        <dbReference type="ARBA" id="ARBA00022989"/>
    </source>
</evidence>
<dbReference type="InterPro" id="IPR005496">
    <property type="entry name" value="Integral_membrane_TerC"/>
</dbReference>
<name>A0A212QS42_9PROT</name>
<evidence type="ECO:0000256" key="6">
    <source>
        <dbReference type="SAM" id="Phobius"/>
    </source>
</evidence>
<comment type="subcellular location">
    <subcellularLocation>
        <location evidence="1">Membrane</location>
        <topology evidence="1">Multi-pass membrane protein</topology>
    </subcellularLocation>
</comment>
<feature type="transmembrane region" description="Helical" evidence="6">
    <location>
        <begin position="51"/>
        <end position="71"/>
    </location>
</feature>
<dbReference type="InterPro" id="IPR022301">
    <property type="entry name" value="Integral_membrane_YjbE"/>
</dbReference>
<reference evidence="7 8" key="1">
    <citation type="submission" date="2017-06" db="EMBL/GenBank/DDBJ databases">
        <authorList>
            <person name="Kim H.J."/>
            <person name="Triplett B.A."/>
        </authorList>
    </citation>
    <scope>NUCLEOTIDE SEQUENCE [LARGE SCALE GENOMIC DNA]</scope>
    <source>
        <strain evidence="7 8">B29T1</strain>
    </source>
</reference>
<dbReference type="EMBL" id="FYEH01000003">
    <property type="protein sequence ID" value="SNB62334.1"/>
    <property type="molecule type" value="Genomic_DNA"/>
</dbReference>
<evidence type="ECO:0000256" key="5">
    <source>
        <dbReference type="ARBA" id="ARBA00023136"/>
    </source>
</evidence>
<protein>
    <submittedName>
        <fullName evidence="7">Integral membrane protein, YjbE family</fullName>
    </submittedName>
</protein>
<feature type="transmembrane region" description="Helical" evidence="6">
    <location>
        <begin position="206"/>
        <end position="225"/>
    </location>
</feature>
<dbReference type="PANTHER" id="PTHR30238:SF4">
    <property type="entry name" value="SLL1022 PROTEIN"/>
    <property type="match status" value="1"/>
</dbReference>
<accession>A0A212QS42</accession>
<feature type="transmembrane region" description="Helical" evidence="6">
    <location>
        <begin position="140"/>
        <end position="161"/>
    </location>
</feature>
<dbReference type="AlphaFoldDB" id="A0A212QS42"/>
<keyword evidence="8" id="KW-1185">Reference proteome</keyword>
<comment type="similarity">
    <text evidence="2">Belongs to the TerC family.</text>
</comment>
<feature type="transmembrane region" description="Helical" evidence="6">
    <location>
        <begin position="20"/>
        <end position="39"/>
    </location>
</feature>
<evidence type="ECO:0000256" key="2">
    <source>
        <dbReference type="ARBA" id="ARBA00007511"/>
    </source>
</evidence>
<evidence type="ECO:0000313" key="7">
    <source>
        <dbReference type="EMBL" id="SNB62334.1"/>
    </source>
</evidence>
<feature type="transmembrane region" description="Helical" evidence="6">
    <location>
        <begin position="107"/>
        <end position="134"/>
    </location>
</feature>
<keyword evidence="5 6" id="KW-0472">Membrane</keyword>
<dbReference type="RefSeq" id="WP_243389738.1">
    <property type="nucleotide sequence ID" value="NZ_FYEH01000003.1"/>
</dbReference>
<dbReference type="Pfam" id="PF03741">
    <property type="entry name" value="TerC"/>
    <property type="match status" value="1"/>
</dbReference>
<keyword evidence="4 6" id="KW-1133">Transmembrane helix</keyword>
<feature type="transmembrane region" description="Helical" evidence="6">
    <location>
        <begin position="168"/>
        <end position="186"/>
    </location>
</feature>
<keyword evidence="3 6" id="KW-0812">Transmembrane</keyword>
<feature type="transmembrane region" description="Helical" evidence="6">
    <location>
        <begin position="77"/>
        <end position="95"/>
    </location>
</feature>
<proteinExistence type="inferred from homology"/>
<organism evidence="7 8">
    <name type="scientific">Arboricoccus pini</name>
    <dbReference type="NCBI Taxonomy" id="1963835"/>
    <lineage>
        <taxon>Bacteria</taxon>
        <taxon>Pseudomonadati</taxon>
        <taxon>Pseudomonadota</taxon>
        <taxon>Alphaproteobacteria</taxon>
        <taxon>Geminicoccales</taxon>
        <taxon>Geminicoccaceae</taxon>
        <taxon>Arboricoccus</taxon>
    </lineage>
</organism>
<evidence type="ECO:0000256" key="3">
    <source>
        <dbReference type="ARBA" id="ARBA00022692"/>
    </source>
</evidence>
<dbReference type="GO" id="GO:0016020">
    <property type="term" value="C:membrane"/>
    <property type="evidence" value="ECO:0007669"/>
    <property type="project" value="UniProtKB-SubCell"/>
</dbReference>
<dbReference type="NCBIfam" id="TIGR03717">
    <property type="entry name" value="R_switched_YjbE"/>
    <property type="match status" value="1"/>
</dbReference>
<dbReference type="Proteomes" id="UP000197065">
    <property type="component" value="Unassembled WGS sequence"/>
</dbReference>